<evidence type="ECO:0000256" key="8">
    <source>
        <dbReference type="SAM" id="Phobius"/>
    </source>
</evidence>
<keyword evidence="6 7" id="KW-0472">Membrane</keyword>
<feature type="transmembrane region" description="Helical" evidence="8">
    <location>
        <begin position="162"/>
        <end position="185"/>
    </location>
</feature>
<protein>
    <submittedName>
        <fullName evidence="9">NCS1 family nucleobase:cation symporter-1</fullName>
    </submittedName>
</protein>
<dbReference type="PIRSF" id="PIRSF002744">
    <property type="entry name" value="Pur-cyt_permease"/>
    <property type="match status" value="1"/>
</dbReference>
<dbReference type="Proteomes" id="UP000579945">
    <property type="component" value="Unassembled WGS sequence"/>
</dbReference>
<feature type="transmembrane region" description="Helical" evidence="8">
    <location>
        <begin position="93"/>
        <end position="115"/>
    </location>
</feature>
<dbReference type="PANTHER" id="PTHR31806">
    <property type="entry name" value="PURINE-CYTOSINE PERMEASE FCY2-RELATED"/>
    <property type="match status" value="1"/>
</dbReference>
<proteinExistence type="inferred from homology"/>
<dbReference type="AlphaFoldDB" id="A0A7W5YUQ8"/>
<dbReference type="InterPro" id="IPR001248">
    <property type="entry name" value="Pur-cyt_permease"/>
</dbReference>
<feature type="transmembrane region" description="Helical" evidence="8">
    <location>
        <begin position="197"/>
        <end position="216"/>
    </location>
</feature>
<dbReference type="Pfam" id="PF02133">
    <property type="entry name" value="Transp_cyt_pur"/>
    <property type="match status" value="1"/>
</dbReference>
<feature type="transmembrane region" description="Helical" evidence="8">
    <location>
        <begin position="135"/>
        <end position="155"/>
    </location>
</feature>
<feature type="transmembrane region" description="Helical" evidence="8">
    <location>
        <begin position="236"/>
        <end position="259"/>
    </location>
</feature>
<feature type="transmembrane region" description="Helical" evidence="8">
    <location>
        <begin position="279"/>
        <end position="309"/>
    </location>
</feature>
<evidence type="ECO:0000313" key="10">
    <source>
        <dbReference type="Proteomes" id="UP000579945"/>
    </source>
</evidence>
<dbReference type="GO" id="GO:0005886">
    <property type="term" value="C:plasma membrane"/>
    <property type="evidence" value="ECO:0007669"/>
    <property type="project" value="TreeGrafter"/>
</dbReference>
<evidence type="ECO:0000256" key="4">
    <source>
        <dbReference type="ARBA" id="ARBA00022692"/>
    </source>
</evidence>
<sequence length="460" mass="48950">MSAFVEHRTIDVIPADERTGRPRDLFSIWFAANIGPLTILTGGLPPVIYGLDFWWSIIALLAGQLLGGLFMALHSAQGPRLGIPQMIQSRGQFGVRGCLVILVVVLVMYEGIYAANIVSGAQSVHAVFPSLPLTPLALVFALVGLVVMVIGYRLIHLIGHIITAVSITSLAVVIVGLVVMGRISADVFAIGVPTARGFLGTMAIGALWLLAFAPYVSDYSRYMPAHTAGLKSTFWWTYGGAVLGGMIPMGIGVIVAISVDGDALTGLPAVLGQPLSTIVLFSFAAVIMHFNAMNLYGATLTVVTMVQTFRTDWLPTARGRAGIGALLVVLATAGAALMSNDFLNSFTNLIIMLQYVFIPWTAVNLIDFYLIRKGDYAVADLFRADGGRYGRYDAPALVAYTVGVLVEIPFMSTALYTGPVADLLAGADISWIVSLAITIPLYLALARRRVPHAQPALGAA</sequence>
<evidence type="ECO:0000256" key="5">
    <source>
        <dbReference type="ARBA" id="ARBA00022989"/>
    </source>
</evidence>
<keyword evidence="5 8" id="KW-1133">Transmembrane helix</keyword>
<evidence type="ECO:0000256" key="6">
    <source>
        <dbReference type="ARBA" id="ARBA00023136"/>
    </source>
</evidence>
<dbReference type="PANTHER" id="PTHR31806:SF1">
    <property type="entry name" value="PURINE-CYTOSINE PERMEASE FCY2-RELATED"/>
    <property type="match status" value="1"/>
</dbReference>
<dbReference type="GeneID" id="95395857"/>
<dbReference type="RefSeq" id="WP_183662808.1">
    <property type="nucleotide sequence ID" value="NZ_BAAAXX010000165.1"/>
</dbReference>
<comment type="similarity">
    <text evidence="2 7">Belongs to the purine-cytosine permease (2.A.39) family.</text>
</comment>
<feature type="transmembrane region" description="Helical" evidence="8">
    <location>
        <begin position="392"/>
        <end position="411"/>
    </location>
</feature>
<accession>A0A7W5YUQ8</accession>
<comment type="subcellular location">
    <subcellularLocation>
        <location evidence="1">Membrane</location>
        <topology evidence="1">Multi-pass membrane protein</topology>
    </subcellularLocation>
</comment>
<reference evidence="9 10" key="1">
    <citation type="submission" date="2020-08" db="EMBL/GenBank/DDBJ databases">
        <title>Sequencing the genomes of 1000 actinobacteria strains.</title>
        <authorList>
            <person name="Klenk H.-P."/>
        </authorList>
    </citation>
    <scope>NUCLEOTIDE SEQUENCE [LARGE SCALE GENOMIC DNA]</scope>
    <source>
        <strain evidence="9 10">DSM 44320</strain>
    </source>
</reference>
<evidence type="ECO:0000256" key="3">
    <source>
        <dbReference type="ARBA" id="ARBA00022448"/>
    </source>
</evidence>
<evidence type="ECO:0000256" key="1">
    <source>
        <dbReference type="ARBA" id="ARBA00004141"/>
    </source>
</evidence>
<evidence type="ECO:0000256" key="7">
    <source>
        <dbReference type="PIRNR" id="PIRNR002744"/>
    </source>
</evidence>
<feature type="transmembrane region" description="Helical" evidence="8">
    <location>
        <begin position="350"/>
        <end position="371"/>
    </location>
</feature>
<name>A0A7W5YUQ8_9ACTN</name>
<keyword evidence="4 8" id="KW-0812">Transmembrane</keyword>
<dbReference type="InterPro" id="IPR026030">
    <property type="entry name" value="Pur-cyt_permease_Fcy2/21/22"/>
</dbReference>
<keyword evidence="3 7" id="KW-0813">Transport</keyword>
<evidence type="ECO:0000313" key="9">
    <source>
        <dbReference type="EMBL" id="MBB3733959.1"/>
    </source>
</evidence>
<dbReference type="GO" id="GO:0022857">
    <property type="term" value="F:transmembrane transporter activity"/>
    <property type="evidence" value="ECO:0007669"/>
    <property type="project" value="InterPro"/>
</dbReference>
<feature type="transmembrane region" description="Helical" evidence="8">
    <location>
        <begin position="54"/>
        <end position="73"/>
    </location>
</feature>
<feature type="transmembrane region" description="Helical" evidence="8">
    <location>
        <begin position="423"/>
        <end position="445"/>
    </location>
</feature>
<evidence type="ECO:0000256" key="2">
    <source>
        <dbReference type="ARBA" id="ARBA00008974"/>
    </source>
</evidence>
<gene>
    <name evidence="9" type="ORF">FHR33_009912</name>
</gene>
<dbReference type="Gene3D" id="1.10.4160.10">
    <property type="entry name" value="Hydantoin permease"/>
    <property type="match status" value="1"/>
</dbReference>
<organism evidence="9 10">
    <name type="scientific">Nonomuraea dietziae</name>
    <dbReference type="NCBI Taxonomy" id="65515"/>
    <lineage>
        <taxon>Bacteria</taxon>
        <taxon>Bacillati</taxon>
        <taxon>Actinomycetota</taxon>
        <taxon>Actinomycetes</taxon>
        <taxon>Streptosporangiales</taxon>
        <taxon>Streptosporangiaceae</taxon>
        <taxon>Nonomuraea</taxon>
    </lineage>
</organism>
<keyword evidence="10" id="KW-1185">Reference proteome</keyword>
<dbReference type="EMBL" id="JACIBV010000003">
    <property type="protein sequence ID" value="MBB3733959.1"/>
    <property type="molecule type" value="Genomic_DNA"/>
</dbReference>
<feature type="transmembrane region" description="Helical" evidence="8">
    <location>
        <begin position="321"/>
        <end position="338"/>
    </location>
</feature>
<comment type="caution">
    <text evidence="9">The sequence shown here is derived from an EMBL/GenBank/DDBJ whole genome shotgun (WGS) entry which is preliminary data.</text>
</comment>
<feature type="transmembrane region" description="Helical" evidence="8">
    <location>
        <begin position="28"/>
        <end position="48"/>
    </location>
</feature>